<accession>A0A848H0Y6</accession>
<feature type="signal peptide" evidence="1">
    <location>
        <begin position="1"/>
        <end position="22"/>
    </location>
</feature>
<dbReference type="RefSeq" id="WP_169418285.1">
    <property type="nucleotide sequence ID" value="NZ_JABBFX010000001.1"/>
</dbReference>
<keyword evidence="3" id="KW-1185">Reference proteome</keyword>
<sequence>MLIAANLRRLLACACVAGLLTACGGGTTKATIGGTVSGLTSGTSVSLRNSDGDTLTISANQSFTFPTEVAAGDTYTVTVLTQPVGQTCTVGNGTGTIDSTGSDVSNVTIACTATSSVGGTLSGLASGNSVWLATNGSTLALAANGAFAFPGLLSAGTAYSVTVVQQPAQQTCSVTNPSGTVVSGSMASVTVTCQ</sequence>
<feature type="chain" id="PRO_5032911728" description="Ig-like domain-containing protein" evidence="1">
    <location>
        <begin position="23"/>
        <end position="194"/>
    </location>
</feature>
<evidence type="ECO:0000313" key="2">
    <source>
        <dbReference type="EMBL" id="NML44127.1"/>
    </source>
</evidence>
<comment type="caution">
    <text evidence="2">The sequence shown here is derived from an EMBL/GenBank/DDBJ whole genome shotgun (WGS) entry which is preliminary data.</text>
</comment>
<dbReference type="AlphaFoldDB" id="A0A848H0Y6"/>
<evidence type="ECO:0000313" key="3">
    <source>
        <dbReference type="Proteomes" id="UP000541185"/>
    </source>
</evidence>
<gene>
    <name evidence="2" type="ORF">HHL11_10230</name>
</gene>
<proteinExistence type="predicted"/>
<reference evidence="2 3" key="1">
    <citation type="submission" date="2020-04" db="EMBL/GenBank/DDBJ databases">
        <title>Ramlibacter sp. G-1-2-2 isolated from soil.</title>
        <authorList>
            <person name="Dahal R.H."/>
        </authorList>
    </citation>
    <scope>NUCLEOTIDE SEQUENCE [LARGE SCALE GENOMIC DNA]</scope>
    <source>
        <strain evidence="2 3">G-1-2-2</strain>
    </source>
</reference>
<protein>
    <recommendedName>
        <fullName evidence="4">Ig-like domain-containing protein</fullName>
    </recommendedName>
</protein>
<evidence type="ECO:0008006" key="4">
    <source>
        <dbReference type="Google" id="ProtNLM"/>
    </source>
</evidence>
<organism evidence="2 3">
    <name type="scientific">Ramlibacter agri</name>
    <dbReference type="NCBI Taxonomy" id="2728837"/>
    <lineage>
        <taxon>Bacteria</taxon>
        <taxon>Pseudomonadati</taxon>
        <taxon>Pseudomonadota</taxon>
        <taxon>Betaproteobacteria</taxon>
        <taxon>Burkholderiales</taxon>
        <taxon>Comamonadaceae</taxon>
        <taxon>Ramlibacter</taxon>
    </lineage>
</organism>
<name>A0A848H0Y6_9BURK</name>
<keyword evidence="1" id="KW-0732">Signal</keyword>
<evidence type="ECO:0000256" key="1">
    <source>
        <dbReference type="SAM" id="SignalP"/>
    </source>
</evidence>
<dbReference type="EMBL" id="JABBFX010000001">
    <property type="protein sequence ID" value="NML44127.1"/>
    <property type="molecule type" value="Genomic_DNA"/>
</dbReference>
<dbReference type="Proteomes" id="UP000541185">
    <property type="component" value="Unassembled WGS sequence"/>
</dbReference>